<evidence type="ECO:0000313" key="18">
    <source>
        <dbReference type="EMBL" id="KDE99235.1"/>
    </source>
</evidence>
<dbReference type="PRINTS" id="PR00359">
    <property type="entry name" value="BP450"/>
</dbReference>
<dbReference type="InterPro" id="IPR002397">
    <property type="entry name" value="Cyt_P450_B"/>
</dbReference>
<keyword evidence="6" id="KW-0442">Lipid degradation</keyword>
<comment type="caution">
    <text evidence="18">The sequence shown here is derived from an EMBL/GenBank/DDBJ whole genome shotgun (WGS) entry which is preliminary data.</text>
</comment>
<evidence type="ECO:0000256" key="10">
    <source>
        <dbReference type="ARBA" id="ARBA00023098"/>
    </source>
</evidence>
<accession>A0A064CFZ1</accession>
<evidence type="ECO:0000256" key="3">
    <source>
        <dbReference type="ARBA" id="ARBA00022548"/>
    </source>
</evidence>
<evidence type="ECO:0000256" key="1">
    <source>
        <dbReference type="ARBA" id="ARBA00001971"/>
    </source>
</evidence>
<keyword evidence="11" id="KW-1207">Sterol metabolism</keyword>
<evidence type="ECO:0000256" key="5">
    <source>
        <dbReference type="ARBA" id="ARBA00022723"/>
    </source>
</evidence>
<evidence type="ECO:0000256" key="15">
    <source>
        <dbReference type="ARBA" id="ARBA00079588"/>
    </source>
</evidence>
<gene>
    <name evidence="18" type="ORF">Y900_009820</name>
</gene>
<keyword evidence="8" id="KW-0408">Iron</keyword>
<dbReference type="OrthoDB" id="5241086at2"/>
<evidence type="ECO:0000256" key="7">
    <source>
        <dbReference type="ARBA" id="ARBA00023002"/>
    </source>
</evidence>
<name>A0A064CFZ1_9MYCO</name>
<dbReference type="GO" id="GO:0020037">
    <property type="term" value="F:heme binding"/>
    <property type="evidence" value="ECO:0007669"/>
    <property type="project" value="InterPro"/>
</dbReference>
<comment type="pathway">
    <text evidence="13">Steroid metabolism; cholesterol degradation.</text>
</comment>
<dbReference type="AlphaFoldDB" id="A0A064CFZ1"/>
<dbReference type="CDD" id="cd11033">
    <property type="entry name" value="CYP142-like"/>
    <property type="match status" value="1"/>
</dbReference>
<evidence type="ECO:0000256" key="2">
    <source>
        <dbReference type="ARBA" id="ARBA00010617"/>
    </source>
</evidence>
<keyword evidence="19" id="KW-1185">Reference proteome</keyword>
<dbReference type="InterPro" id="IPR001128">
    <property type="entry name" value="Cyt_P450"/>
</dbReference>
<keyword evidence="4" id="KW-0349">Heme</keyword>
<comment type="cofactor">
    <cofactor evidence="1">
        <name>heme</name>
        <dbReference type="ChEBI" id="CHEBI:30413"/>
    </cofactor>
</comment>
<evidence type="ECO:0000256" key="14">
    <source>
        <dbReference type="ARBA" id="ARBA00070775"/>
    </source>
</evidence>
<keyword evidence="9" id="KW-0503">Monooxygenase</keyword>
<dbReference type="PANTHER" id="PTHR46696:SF4">
    <property type="entry name" value="BIOTIN BIOSYNTHESIS CYTOCHROME P450"/>
    <property type="match status" value="1"/>
</dbReference>
<keyword evidence="5" id="KW-0479">Metal-binding</keyword>
<dbReference type="GO" id="GO:0005506">
    <property type="term" value="F:iron ion binding"/>
    <property type="evidence" value="ECO:0007669"/>
    <property type="project" value="InterPro"/>
</dbReference>
<reference evidence="18" key="1">
    <citation type="submission" date="2014-05" db="EMBL/GenBank/DDBJ databases">
        <title>Genome sequence of Mycobacterium aromaticivorans strain JS19b1T (= DSM 45407T).</title>
        <authorList>
            <person name="Kwak Y."/>
            <person name="Park G.-S."/>
            <person name="Li Q.X."/>
            <person name="Lee S.-E."/>
            <person name="Shin J.-H."/>
        </authorList>
    </citation>
    <scope>NUCLEOTIDE SEQUENCE [LARGE SCALE GENOMIC DNA]</scope>
    <source>
        <strain evidence="18">JS19b1</strain>
    </source>
</reference>
<dbReference type="Gene3D" id="1.10.630.10">
    <property type="entry name" value="Cytochrome P450"/>
    <property type="match status" value="1"/>
</dbReference>
<evidence type="ECO:0000313" key="19">
    <source>
        <dbReference type="Proteomes" id="UP000022835"/>
    </source>
</evidence>
<evidence type="ECO:0000256" key="13">
    <source>
        <dbReference type="ARBA" id="ARBA00049645"/>
    </source>
</evidence>
<dbReference type="Pfam" id="PF00067">
    <property type="entry name" value="p450"/>
    <property type="match status" value="1"/>
</dbReference>
<evidence type="ECO:0000256" key="8">
    <source>
        <dbReference type="ARBA" id="ARBA00023004"/>
    </source>
</evidence>
<dbReference type="FunFam" id="1.10.630.10:FF:000018">
    <property type="entry name" value="Cytochrome P450 monooxygenase"/>
    <property type="match status" value="1"/>
</dbReference>
<dbReference type="STRING" id="1440774.Y900_009820"/>
<evidence type="ECO:0000256" key="9">
    <source>
        <dbReference type="ARBA" id="ARBA00023033"/>
    </source>
</evidence>
<dbReference type="Proteomes" id="UP000022835">
    <property type="component" value="Unassembled WGS sequence"/>
</dbReference>
<protein>
    <recommendedName>
        <fullName evidence="14">Steroid C26-monooxygenase</fullName>
    </recommendedName>
    <alternativeName>
        <fullName evidence="15">Cholest-4-en-3-one C26-monooxygenase</fullName>
    </alternativeName>
    <alternativeName>
        <fullName evidence="17">Cholesterol C26-monooxygenase</fullName>
    </alternativeName>
    <alternativeName>
        <fullName evidence="16">Steroid C27-monooxygenase</fullName>
    </alternativeName>
</protein>
<comment type="similarity">
    <text evidence="2">Belongs to the cytochrome P450 family.</text>
</comment>
<keyword evidence="10" id="KW-0443">Lipid metabolism</keyword>
<keyword evidence="3" id="KW-0153">Cholesterol metabolism</keyword>
<keyword evidence="12" id="KW-0753">Steroid metabolism</keyword>
<dbReference type="GO" id="GO:0008395">
    <property type="term" value="F:steroid hydroxylase activity"/>
    <property type="evidence" value="ECO:0007669"/>
    <property type="project" value="TreeGrafter"/>
</dbReference>
<dbReference type="PANTHER" id="PTHR46696">
    <property type="entry name" value="P450, PUTATIVE (EUROFUNG)-RELATED"/>
    <property type="match status" value="1"/>
</dbReference>
<evidence type="ECO:0000256" key="4">
    <source>
        <dbReference type="ARBA" id="ARBA00022617"/>
    </source>
</evidence>
<dbReference type="RefSeq" id="WP_036341650.1">
    <property type="nucleotide sequence ID" value="NZ_JALN02000001.1"/>
</dbReference>
<evidence type="ECO:0000256" key="16">
    <source>
        <dbReference type="ARBA" id="ARBA00082981"/>
    </source>
</evidence>
<dbReference type="InterPro" id="IPR036396">
    <property type="entry name" value="Cyt_P450_sf"/>
</dbReference>
<evidence type="ECO:0000256" key="11">
    <source>
        <dbReference type="ARBA" id="ARBA00023166"/>
    </source>
</evidence>
<dbReference type="eggNOG" id="COG2124">
    <property type="taxonomic scope" value="Bacteria"/>
</dbReference>
<dbReference type="GO" id="GO:0006707">
    <property type="term" value="P:cholesterol catabolic process"/>
    <property type="evidence" value="ECO:0007669"/>
    <property type="project" value="TreeGrafter"/>
</dbReference>
<evidence type="ECO:0000256" key="6">
    <source>
        <dbReference type="ARBA" id="ARBA00022963"/>
    </source>
</evidence>
<evidence type="ECO:0000256" key="17">
    <source>
        <dbReference type="ARBA" id="ARBA00083909"/>
    </source>
</evidence>
<dbReference type="GO" id="GO:0036199">
    <property type="term" value="F:cholest-4-en-3-one 26-monooxygenase activity"/>
    <property type="evidence" value="ECO:0007669"/>
    <property type="project" value="TreeGrafter"/>
</dbReference>
<keyword evidence="7" id="KW-0560">Oxidoreductase</keyword>
<organism evidence="18 19">
    <name type="scientific">Mycolicibacterium aromaticivorans JS19b1 = JCM 16368</name>
    <dbReference type="NCBI Taxonomy" id="1440774"/>
    <lineage>
        <taxon>Bacteria</taxon>
        <taxon>Bacillati</taxon>
        <taxon>Actinomycetota</taxon>
        <taxon>Actinomycetes</taxon>
        <taxon>Mycobacteriales</taxon>
        <taxon>Mycobacteriaceae</taxon>
        <taxon>Mycolicibacterium</taxon>
    </lineage>
</organism>
<proteinExistence type="inferred from homology"/>
<sequence length="423" mass="46861">MTVESPPLSPRPYHPLDISAPDFWTADFATRDRTFGQLRAADGLSWHPPVSSVFPHSEAGYWAVTRHADVKYVSQHTDVFSSALGMSVDPLPAEIQQATSFFLAMDPPEHTLYRRLISATFTPKQVRRIEAQIQANAADIVDRLIERLRDGDEIDFVTECSAKLPMRTVSDMIGIAPQDQQAVAYAAESLFSATDDDYASFEERATHALTQIGILTSSGIELAQLRRREPHDDLMTNIVNAEVDGHQLTDVQIGSFMVLLASAGNDTTKQTTSHAFKALADNPDQKAWLTADFDVRIAQAVEEFIRWATPVLNFARHATVDTELAGTQIKAGEKVALFYCSANRDDAVFDRPGEFDITRSPNPHFGFGGGGPHFCLGANLARTELRQLFHQLLTRLPEVQVGEPEYLHSNVIHGVKRLPVKLV</sequence>
<dbReference type="EMBL" id="JALN02000001">
    <property type="protein sequence ID" value="KDE99235.1"/>
    <property type="molecule type" value="Genomic_DNA"/>
</dbReference>
<dbReference type="SUPFAM" id="SSF48264">
    <property type="entry name" value="Cytochrome P450"/>
    <property type="match status" value="1"/>
</dbReference>
<evidence type="ECO:0000256" key="12">
    <source>
        <dbReference type="ARBA" id="ARBA00023221"/>
    </source>
</evidence>